<gene>
    <name evidence="2" type="ORF">SAMN06295933_0503</name>
</gene>
<sequence length="332" mass="37373">MINSASMLTSGTAGSYFSNIANESAKTSTPQITKEMTPSQIRRQLQMQFASQSFGLTSDEQQQVGSYFSQINNIYGVDDSKLRKEEEAQFKALKTQLDDLYGLSGEPKKLTVEEQAKVDEIQSKLDKLYDILPTKEPTGSDLKRAESLKWELRKLYYPDGKVLTAAEKKVESSIQSELKELFGIHGPKTLTEEEQTTADELRKQMDEINGTTKKELTADEKEKADDIIKKMEELAGKIVTHGLSNIEKTLYNRFDERLDELTKLSKERSLTEKEQAELKKTNENINTLLDKAAKIQDQQDAQANQVYSQMNGFFSQMGMGYSGGGTLLSTRV</sequence>
<keyword evidence="1" id="KW-0175">Coiled coil</keyword>
<proteinExistence type="predicted"/>
<dbReference type="EMBL" id="FWZU01000001">
    <property type="protein sequence ID" value="SME92005.1"/>
    <property type="molecule type" value="Genomic_DNA"/>
</dbReference>
<dbReference type="AlphaFoldDB" id="A0A1X7C8H3"/>
<dbReference type="RefSeq" id="WP_085097799.1">
    <property type="nucleotide sequence ID" value="NZ_FWZU01000001.1"/>
</dbReference>
<dbReference type="Proteomes" id="UP000192906">
    <property type="component" value="Unassembled WGS sequence"/>
</dbReference>
<protein>
    <submittedName>
        <fullName evidence="2">Uncharacterized protein</fullName>
    </submittedName>
</protein>
<keyword evidence="3" id="KW-1185">Reference proteome</keyword>
<organism evidence="2 3">
    <name type="scientific">Desulfovibrio gilichinskyi</name>
    <dbReference type="NCBI Taxonomy" id="1519643"/>
    <lineage>
        <taxon>Bacteria</taxon>
        <taxon>Pseudomonadati</taxon>
        <taxon>Thermodesulfobacteriota</taxon>
        <taxon>Desulfovibrionia</taxon>
        <taxon>Desulfovibrionales</taxon>
        <taxon>Desulfovibrionaceae</taxon>
        <taxon>Desulfovibrio</taxon>
    </lineage>
</organism>
<evidence type="ECO:0000313" key="2">
    <source>
        <dbReference type="EMBL" id="SME92005.1"/>
    </source>
</evidence>
<dbReference type="OrthoDB" id="5450140at2"/>
<name>A0A1X7C8H3_9BACT</name>
<evidence type="ECO:0000313" key="3">
    <source>
        <dbReference type="Proteomes" id="UP000192906"/>
    </source>
</evidence>
<feature type="coiled-coil region" evidence="1">
    <location>
        <begin position="261"/>
        <end position="298"/>
    </location>
</feature>
<accession>A0A1X7C8H3</accession>
<evidence type="ECO:0000256" key="1">
    <source>
        <dbReference type="SAM" id="Coils"/>
    </source>
</evidence>
<reference evidence="3" key="1">
    <citation type="submission" date="2017-04" db="EMBL/GenBank/DDBJ databases">
        <authorList>
            <person name="Varghese N."/>
            <person name="Submissions S."/>
        </authorList>
    </citation>
    <scope>NUCLEOTIDE SEQUENCE [LARGE SCALE GENOMIC DNA]</scope>
    <source>
        <strain evidence="3">K3S</strain>
    </source>
</reference>